<dbReference type="AlphaFoldDB" id="A0A2A9E1E2"/>
<organism evidence="2 3">
    <name type="scientific">Sanguibacter antarcticus</name>
    <dbReference type="NCBI Taxonomy" id="372484"/>
    <lineage>
        <taxon>Bacteria</taxon>
        <taxon>Bacillati</taxon>
        <taxon>Actinomycetota</taxon>
        <taxon>Actinomycetes</taxon>
        <taxon>Micrococcales</taxon>
        <taxon>Sanguibacteraceae</taxon>
        <taxon>Sanguibacter</taxon>
    </lineage>
</organism>
<accession>A0A2A9E1E2</accession>
<keyword evidence="1" id="KW-0472">Membrane</keyword>
<evidence type="ECO:0000313" key="3">
    <source>
        <dbReference type="Proteomes" id="UP000225548"/>
    </source>
</evidence>
<evidence type="ECO:0008006" key="4">
    <source>
        <dbReference type="Google" id="ProtNLM"/>
    </source>
</evidence>
<feature type="transmembrane region" description="Helical" evidence="1">
    <location>
        <begin position="184"/>
        <end position="209"/>
    </location>
</feature>
<comment type="caution">
    <text evidence="2">The sequence shown here is derived from an EMBL/GenBank/DDBJ whole genome shotgun (WGS) entry which is preliminary data.</text>
</comment>
<name>A0A2A9E1E2_9MICO</name>
<evidence type="ECO:0000313" key="2">
    <source>
        <dbReference type="EMBL" id="PFG32391.1"/>
    </source>
</evidence>
<feature type="transmembrane region" description="Helical" evidence="1">
    <location>
        <begin position="125"/>
        <end position="146"/>
    </location>
</feature>
<dbReference type="OrthoDB" id="3267731at2"/>
<evidence type="ECO:0000256" key="1">
    <source>
        <dbReference type="SAM" id="Phobius"/>
    </source>
</evidence>
<feature type="transmembrane region" description="Helical" evidence="1">
    <location>
        <begin position="221"/>
        <end position="243"/>
    </location>
</feature>
<proteinExistence type="predicted"/>
<feature type="transmembrane region" description="Helical" evidence="1">
    <location>
        <begin position="92"/>
        <end position="113"/>
    </location>
</feature>
<dbReference type="EMBL" id="PDJG01000001">
    <property type="protein sequence ID" value="PFG32391.1"/>
    <property type="molecule type" value="Genomic_DNA"/>
</dbReference>
<feature type="transmembrane region" description="Helical" evidence="1">
    <location>
        <begin position="42"/>
        <end position="66"/>
    </location>
</feature>
<sequence>MRLALLHLRTSFTRWAVLPLAVLGVVIIFQRNTFWIGIWPEAGAVVVASAFFLSLFAAGLSAWACARTDAFRVREQTAATVRRPALLEALRFSASLVWLLLAYAVVVTAAAVVTAREGAPGLDFYAGYTLLGLFLVVMAAAWGWAVGRVMGPAFAAATAFFSWFIFISLIGPPTQANPVSGPPWVTIELGVVTLRLVVLAIFCLAVCMLPAKAVAQKHRQGLAAVAVMLALVVTTMLNTTVLAPRAPVAAPLCIDRTITYCLWPEHQKYVSLVEEVDARVATLPLDLDLPTRIVDYSLSSSTVWGEDGIEREVAGTFDPEFDISEGSRWALAQGVASAITSSVFATCKVDDPIDPESGIEQVYAWLEYRLAGGGAQDYTTDAPDELQSAWAKGQQVARELDDAEQAIWVAEVIRSTTTTYCSAS</sequence>
<dbReference type="RefSeq" id="WP_098453770.1">
    <property type="nucleotide sequence ID" value="NZ_PDJG01000001.1"/>
</dbReference>
<protein>
    <recommendedName>
        <fullName evidence="4">ABC-type transport system involved in multi-copper enzyme maturation permease subunit</fullName>
    </recommendedName>
</protein>
<reference evidence="2 3" key="1">
    <citation type="submission" date="2017-10" db="EMBL/GenBank/DDBJ databases">
        <title>Sequencing the genomes of 1000 actinobacteria strains.</title>
        <authorList>
            <person name="Klenk H.-P."/>
        </authorList>
    </citation>
    <scope>NUCLEOTIDE SEQUENCE [LARGE SCALE GENOMIC DNA]</scope>
    <source>
        <strain evidence="2 3">DSM 18966</strain>
    </source>
</reference>
<gene>
    <name evidence="2" type="ORF">ATL42_0221</name>
</gene>
<keyword evidence="3" id="KW-1185">Reference proteome</keyword>
<dbReference type="Proteomes" id="UP000225548">
    <property type="component" value="Unassembled WGS sequence"/>
</dbReference>
<keyword evidence="1" id="KW-1133">Transmembrane helix</keyword>
<feature type="transmembrane region" description="Helical" evidence="1">
    <location>
        <begin position="153"/>
        <end position="172"/>
    </location>
</feature>
<keyword evidence="1" id="KW-0812">Transmembrane</keyword>
<feature type="transmembrane region" description="Helical" evidence="1">
    <location>
        <begin position="12"/>
        <end position="30"/>
    </location>
</feature>